<proteinExistence type="predicted"/>
<name>A0A6B8KDT7_9HYPH</name>
<reference evidence="1 2" key="1">
    <citation type="submission" date="2019-11" db="EMBL/GenBank/DDBJ databases">
        <title>The genome sequence of Methylocystis heyeri.</title>
        <authorList>
            <person name="Oshkin I.Y."/>
            <person name="Miroshnikov K."/>
            <person name="Dedysh S.N."/>
        </authorList>
    </citation>
    <scope>NUCLEOTIDE SEQUENCE [LARGE SCALE GENOMIC DNA]</scope>
    <source>
        <strain evidence="1 2">H2</strain>
    </source>
</reference>
<dbReference type="AlphaFoldDB" id="A0A6B8KDT7"/>
<dbReference type="RefSeq" id="WP_136494892.1">
    <property type="nucleotide sequence ID" value="NZ_CP046052.1"/>
</dbReference>
<accession>A0A6B8KDT7</accession>
<sequence>MQEIVWDPGHGAESIYGALATQIARIMRGLCDYEIAGRPSFHHCSENNMDAPCDMLARLGVMKDETVAHSFAPDWSPFSEAMLARHPGEPSSSDLVLGLAFLTESFPDDARRRNAACCIATDLEGGSKAAASRYRIWALQGACNLLMRLEAGSWNQDGRFLPKGDFDIESYWRSRLICARRLGDEKLLYPDTPGSEGNSASGAMPTF</sequence>
<evidence type="ECO:0000313" key="2">
    <source>
        <dbReference type="Proteomes" id="UP000309061"/>
    </source>
</evidence>
<gene>
    <name evidence="1" type="ORF">H2LOC_002195</name>
</gene>
<dbReference type="Proteomes" id="UP000309061">
    <property type="component" value="Chromosome"/>
</dbReference>
<protein>
    <submittedName>
        <fullName evidence="1">Uncharacterized protein</fullName>
    </submittedName>
</protein>
<evidence type="ECO:0000313" key="1">
    <source>
        <dbReference type="EMBL" id="QGM44593.1"/>
    </source>
</evidence>
<dbReference type="EMBL" id="CP046052">
    <property type="protein sequence ID" value="QGM44593.1"/>
    <property type="molecule type" value="Genomic_DNA"/>
</dbReference>
<keyword evidence="2" id="KW-1185">Reference proteome</keyword>
<dbReference type="KEGG" id="mhey:H2LOC_002195"/>
<organism evidence="1 2">
    <name type="scientific">Methylocystis heyeri</name>
    <dbReference type="NCBI Taxonomy" id="391905"/>
    <lineage>
        <taxon>Bacteria</taxon>
        <taxon>Pseudomonadati</taxon>
        <taxon>Pseudomonadota</taxon>
        <taxon>Alphaproteobacteria</taxon>
        <taxon>Hyphomicrobiales</taxon>
        <taxon>Methylocystaceae</taxon>
        <taxon>Methylocystis</taxon>
    </lineage>
</organism>